<gene>
    <name evidence="7" type="ORF">BDV25DRAFT_152791</name>
</gene>
<evidence type="ECO:0000256" key="3">
    <source>
        <dbReference type="ARBA" id="ARBA00022827"/>
    </source>
</evidence>
<keyword evidence="5" id="KW-1133">Transmembrane helix</keyword>
<dbReference type="InterPro" id="IPR002938">
    <property type="entry name" value="FAD-bd"/>
</dbReference>
<dbReference type="InterPro" id="IPR050562">
    <property type="entry name" value="FAD_mOase_fung"/>
</dbReference>
<reference evidence="7 8" key="1">
    <citation type="submission" date="2019-04" db="EMBL/GenBank/DDBJ databases">
        <title>Friends and foes A comparative genomics study of 23 Aspergillus species from section Flavi.</title>
        <authorList>
            <consortium name="DOE Joint Genome Institute"/>
            <person name="Kjaerbolling I."/>
            <person name="Vesth T."/>
            <person name="Frisvad J.C."/>
            <person name="Nybo J.L."/>
            <person name="Theobald S."/>
            <person name="Kildgaard S."/>
            <person name="Isbrandt T."/>
            <person name="Kuo A."/>
            <person name="Sato A."/>
            <person name="Lyhne E.K."/>
            <person name="Kogle M.E."/>
            <person name="Wiebenga A."/>
            <person name="Kun R.S."/>
            <person name="Lubbers R.J."/>
            <person name="Makela M.R."/>
            <person name="Barry K."/>
            <person name="Chovatia M."/>
            <person name="Clum A."/>
            <person name="Daum C."/>
            <person name="Haridas S."/>
            <person name="He G."/>
            <person name="LaButti K."/>
            <person name="Lipzen A."/>
            <person name="Mondo S."/>
            <person name="Riley R."/>
            <person name="Salamov A."/>
            <person name="Simmons B.A."/>
            <person name="Magnuson J.K."/>
            <person name="Henrissat B."/>
            <person name="Mortensen U.H."/>
            <person name="Larsen T.O."/>
            <person name="Devries R.P."/>
            <person name="Grigoriev I.V."/>
            <person name="Machida M."/>
            <person name="Baker S.E."/>
            <person name="Andersen M.R."/>
        </authorList>
    </citation>
    <scope>NUCLEOTIDE SEQUENCE [LARGE SCALE GENOMIC DNA]</scope>
    <source>
        <strain evidence="7 8">IBT 18842</strain>
    </source>
</reference>
<keyword evidence="5" id="KW-0472">Membrane</keyword>
<evidence type="ECO:0000259" key="6">
    <source>
        <dbReference type="Pfam" id="PF01494"/>
    </source>
</evidence>
<keyword evidence="5" id="KW-0812">Transmembrane</keyword>
<keyword evidence="3" id="KW-0274">FAD</keyword>
<accession>A0A5N6TY79</accession>
<dbReference type="PRINTS" id="PR00420">
    <property type="entry name" value="RNGMNOXGNASE"/>
</dbReference>
<dbReference type="AlphaFoldDB" id="A0A5N6TY79"/>
<evidence type="ECO:0000313" key="7">
    <source>
        <dbReference type="EMBL" id="KAE8151336.1"/>
    </source>
</evidence>
<dbReference type="GO" id="GO:0004497">
    <property type="term" value="F:monooxygenase activity"/>
    <property type="evidence" value="ECO:0007669"/>
    <property type="project" value="InterPro"/>
</dbReference>
<dbReference type="GO" id="GO:0071949">
    <property type="term" value="F:FAD binding"/>
    <property type="evidence" value="ECO:0007669"/>
    <property type="project" value="InterPro"/>
</dbReference>
<dbReference type="PANTHER" id="PTHR47356:SF2">
    <property type="entry name" value="FAD-BINDING DOMAIN-CONTAINING PROTEIN-RELATED"/>
    <property type="match status" value="1"/>
</dbReference>
<evidence type="ECO:0000256" key="5">
    <source>
        <dbReference type="SAM" id="Phobius"/>
    </source>
</evidence>
<evidence type="ECO:0000256" key="2">
    <source>
        <dbReference type="ARBA" id="ARBA00022630"/>
    </source>
</evidence>
<keyword evidence="2" id="KW-0285">Flavoprotein</keyword>
<dbReference type="Gene3D" id="3.50.50.60">
    <property type="entry name" value="FAD/NAD(P)-binding domain"/>
    <property type="match status" value="1"/>
</dbReference>
<evidence type="ECO:0000313" key="8">
    <source>
        <dbReference type="Proteomes" id="UP000325780"/>
    </source>
</evidence>
<evidence type="ECO:0000256" key="4">
    <source>
        <dbReference type="ARBA" id="ARBA00023002"/>
    </source>
</evidence>
<protein>
    <recommendedName>
        <fullName evidence="6">FAD-binding domain-containing protein</fullName>
    </recommendedName>
</protein>
<dbReference type="Proteomes" id="UP000325780">
    <property type="component" value="Unassembled WGS sequence"/>
</dbReference>
<organism evidence="7 8">
    <name type="scientific">Aspergillus avenaceus</name>
    <dbReference type="NCBI Taxonomy" id="36643"/>
    <lineage>
        <taxon>Eukaryota</taxon>
        <taxon>Fungi</taxon>
        <taxon>Dikarya</taxon>
        <taxon>Ascomycota</taxon>
        <taxon>Pezizomycotina</taxon>
        <taxon>Eurotiomycetes</taxon>
        <taxon>Eurotiomycetidae</taxon>
        <taxon>Eurotiales</taxon>
        <taxon>Aspergillaceae</taxon>
        <taxon>Aspergillus</taxon>
        <taxon>Aspergillus subgen. Circumdati</taxon>
    </lineage>
</organism>
<keyword evidence="8" id="KW-1185">Reference proteome</keyword>
<dbReference type="SUPFAM" id="SSF51905">
    <property type="entry name" value="FAD/NAD(P)-binding domain"/>
    <property type="match status" value="1"/>
</dbReference>
<feature type="domain" description="FAD-binding" evidence="6">
    <location>
        <begin position="4"/>
        <end position="341"/>
    </location>
</feature>
<dbReference type="EMBL" id="ML742073">
    <property type="protein sequence ID" value="KAE8151336.1"/>
    <property type="molecule type" value="Genomic_DNA"/>
</dbReference>
<name>A0A5N6TY79_ASPAV</name>
<dbReference type="OrthoDB" id="2431938at2759"/>
<feature type="transmembrane region" description="Helical" evidence="5">
    <location>
        <begin position="440"/>
        <end position="463"/>
    </location>
</feature>
<dbReference type="PANTHER" id="PTHR47356">
    <property type="entry name" value="FAD-DEPENDENT MONOOXYGENASE ASQG-RELATED"/>
    <property type="match status" value="1"/>
</dbReference>
<dbReference type="Pfam" id="PF01494">
    <property type="entry name" value="FAD_binding_3"/>
    <property type="match status" value="1"/>
</dbReference>
<sequence>MDEFKIIIAGGSLVGLTLALVLEKAGINYELFEKGDLMPQLGASIGLHPHTLRILDQLGVWADIEKEVIPLQHRFHFDGSGHCFEASEVLHNIQTILGRPIIFMERRRALEILHSHIHGKSRLHANNAISSYDELEDGVVVTTQDGLSHYGSILIGADGVHSRVRTLMAEKMSKTDLSLSQEIIRGFTSEYNCIFAVSRNDPSHPFIPDGTVHNVYYDNHSAIAAAGVPGLVFWFLFVKTGLTRTPNCPRFTDDDADALIEEYATVAPGPSYTIKDLWQARVKGMLVPLEEGVLKQWSHNRVLLLGDSAHKATVNPGLGGNLAYEGIAHFANTLVELLIEHQNPSQEKVSELFAHMDQIHRSRAETVTKLSGQITRYETQDNWFLKFASRCLVPWVSDNAKAKAYAAFSDGAPWLRFLPLPEQDADLAERKVTRGKASALQYPCVSLFAMGTLGVGVIAMWYMRAKSR</sequence>
<proteinExistence type="inferred from homology"/>
<dbReference type="InterPro" id="IPR036188">
    <property type="entry name" value="FAD/NAD-bd_sf"/>
</dbReference>
<comment type="similarity">
    <text evidence="1">Belongs to the paxM FAD-dependent monooxygenase family.</text>
</comment>
<keyword evidence="4" id="KW-0560">Oxidoreductase</keyword>
<evidence type="ECO:0000256" key="1">
    <source>
        <dbReference type="ARBA" id="ARBA00007992"/>
    </source>
</evidence>